<protein>
    <recommendedName>
        <fullName evidence="2">Molybdenum cofactor sulfurase middle domain-containing protein</fullName>
    </recommendedName>
</protein>
<dbReference type="Proteomes" id="UP000555552">
    <property type="component" value="Unassembled WGS sequence"/>
</dbReference>
<dbReference type="InterPro" id="IPR005303">
    <property type="entry name" value="MOCOS_middle"/>
</dbReference>
<gene>
    <name evidence="3" type="ORF">HLB09_11440</name>
</gene>
<dbReference type="AlphaFoldDB" id="A0A849BM12"/>
<feature type="non-terminal residue" evidence="3">
    <location>
        <position position="1"/>
    </location>
</feature>
<evidence type="ECO:0000313" key="4">
    <source>
        <dbReference type="Proteomes" id="UP000555552"/>
    </source>
</evidence>
<comment type="caution">
    <text evidence="3">The sequence shown here is derived from an EMBL/GenBank/DDBJ whole genome shotgun (WGS) entry which is preliminary data.</text>
</comment>
<dbReference type="RefSeq" id="WP_171203491.1">
    <property type="nucleotide sequence ID" value="NZ_JABEMA010000180.1"/>
</dbReference>
<reference evidence="3 4" key="1">
    <citation type="submission" date="2020-05" db="EMBL/GenBank/DDBJ databases">
        <title>MicrobeNet Type strains.</title>
        <authorList>
            <person name="Nicholson A.C."/>
        </authorList>
    </citation>
    <scope>NUCLEOTIDE SEQUENCE [LARGE SCALE GENOMIC DNA]</scope>
    <source>
        <strain evidence="3 4">JCM 14547</strain>
    </source>
</reference>
<dbReference type="Pfam" id="PF03476">
    <property type="entry name" value="MOSC_N"/>
    <property type="match status" value="1"/>
</dbReference>
<feature type="region of interest" description="Disordered" evidence="1">
    <location>
        <begin position="131"/>
        <end position="153"/>
    </location>
</feature>
<evidence type="ECO:0000313" key="3">
    <source>
        <dbReference type="EMBL" id="NNH23691.1"/>
    </source>
</evidence>
<feature type="domain" description="Molybdenum cofactor sulfurase middle" evidence="2">
    <location>
        <begin position="5"/>
        <end position="68"/>
    </location>
</feature>
<organism evidence="3 4">
    <name type="scientific">Pseudokineococcus marinus</name>
    <dbReference type="NCBI Taxonomy" id="351215"/>
    <lineage>
        <taxon>Bacteria</taxon>
        <taxon>Bacillati</taxon>
        <taxon>Actinomycetota</taxon>
        <taxon>Actinomycetes</taxon>
        <taxon>Kineosporiales</taxon>
        <taxon>Kineosporiaceae</taxon>
        <taxon>Pseudokineococcus</taxon>
    </lineage>
</organism>
<evidence type="ECO:0000259" key="2">
    <source>
        <dbReference type="Pfam" id="PF03476"/>
    </source>
</evidence>
<accession>A0A849BM12</accession>
<proteinExistence type="predicted"/>
<evidence type="ECO:0000256" key="1">
    <source>
        <dbReference type="SAM" id="MobiDB-lite"/>
    </source>
</evidence>
<sequence>LFRSRGEELERAHVTVGGLAGDRGHVLVDGDGRVLRGRDAPALAGLVAALEGDRLVVRDADGLRLEAEGLAAATGVPGAGTARADDHGAAPGGSAVAPVHLVSVGAEAGPGAEGCDPDPRANVVLDLGAGTDPGAGPETWTGEGEGRPGPGAERGWVGAVLAVGGARLVVTRTPKRCLGVYADVLVAGEVAVGDVVRRLEGGAPTTA</sequence>
<name>A0A849BM12_9ACTN</name>
<keyword evidence="4" id="KW-1185">Reference proteome</keyword>
<dbReference type="EMBL" id="JABEMA010000180">
    <property type="protein sequence ID" value="NNH23691.1"/>
    <property type="molecule type" value="Genomic_DNA"/>
</dbReference>